<name>A0AAD9RJQ6_9HYME</name>
<protein>
    <recommendedName>
        <fullName evidence="5">Ubiquitin-like protease family profile domain-containing protein</fullName>
    </recommendedName>
</protein>
<sequence length="217" mass="24984">MANKNANEIVLSYQDCLLRNSDINLLKGPHWLNDTIIGFYFEYLDNHLNSPDKKEILFVSPELTQLLKMTDPMQYDIFLEPIGVHASKFIFFPLNNMDRKDAAGGTHWSLLVYSKPEETCYHFNSSKGYNESVALDFSKKLMLYIHPNSDETFVDIDCPQQDNGYDCGLYVLCFTDIVSRYALENGKVSGCNLDMVNISVRSKRRELLSLIEELKKE</sequence>
<reference evidence="6" key="1">
    <citation type="submission" date="2021-08" db="EMBL/GenBank/DDBJ databases">
        <authorList>
            <person name="Misof B."/>
            <person name="Oliver O."/>
            <person name="Podsiadlowski L."/>
            <person name="Donath A."/>
            <person name="Peters R."/>
            <person name="Mayer C."/>
            <person name="Rust J."/>
            <person name="Gunkel S."/>
            <person name="Lesny P."/>
            <person name="Martin S."/>
            <person name="Oeyen J.P."/>
            <person name="Petersen M."/>
            <person name="Panagiotis P."/>
            <person name="Wilbrandt J."/>
            <person name="Tanja T."/>
        </authorList>
    </citation>
    <scope>NUCLEOTIDE SEQUENCE</scope>
    <source>
        <strain evidence="6">GBR_01_08_01A</strain>
        <tissue evidence="6">Thorax + abdomen</tissue>
    </source>
</reference>
<evidence type="ECO:0000256" key="3">
    <source>
        <dbReference type="ARBA" id="ARBA00022801"/>
    </source>
</evidence>
<evidence type="ECO:0000313" key="6">
    <source>
        <dbReference type="EMBL" id="KAK2580705.1"/>
    </source>
</evidence>
<dbReference type="Proteomes" id="UP001258017">
    <property type="component" value="Unassembled WGS sequence"/>
</dbReference>
<reference evidence="6" key="2">
    <citation type="journal article" date="2023" name="Commun. Biol.">
        <title>Intrasexual cuticular hydrocarbon dimorphism in a wasp sheds light on hydrocarbon biosynthesis genes in Hymenoptera.</title>
        <authorList>
            <person name="Moris V.C."/>
            <person name="Podsiadlowski L."/>
            <person name="Martin S."/>
            <person name="Oeyen J.P."/>
            <person name="Donath A."/>
            <person name="Petersen M."/>
            <person name="Wilbrandt J."/>
            <person name="Misof B."/>
            <person name="Liedtke D."/>
            <person name="Thamm M."/>
            <person name="Scheiner R."/>
            <person name="Schmitt T."/>
            <person name="Niehuis O."/>
        </authorList>
    </citation>
    <scope>NUCLEOTIDE SEQUENCE</scope>
    <source>
        <strain evidence="6">GBR_01_08_01A</strain>
    </source>
</reference>
<keyword evidence="3" id="KW-0378">Hydrolase</keyword>
<evidence type="ECO:0000256" key="4">
    <source>
        <dbReference type="ARBA" id="ARBA00022807"/>
    </source>
</evidence>
<dbReference type="PROSITE" id="PS50600">
    <property type="entry name" value="ULP_PROTEASE"/>
    <property type="match status" value="1"/>
</dbReference>
<dbReference type="EMBL" id="JAIFRP010000047">
    <property type="protein sequence ID" value="KAK2580705.1"/>
    <property type="molecule type" value="Genomic_DNA"/>
</dbReference>
<dbReference type="GO" id="GO:0006508">
    <property type="term" value="P:proteolysis"/>
    <property type="evidence" value="ECO:0007669"/>
    <property type="project" value="UniProtKB-KW"/>
</dbReference>
<dbReference type="InterPro" id="IPR003653">
    <property type="entry name" value="Peptidase_C48_C"/>
</dbReference>
<dbReference type="InterPro" id="IPR044613">
    <property type="entry name" value="Nep1/2-like"/>
</dbReference>
<feature type="domain" description="Ubiquitin-like protease family profile" evidence="5">
    <location>
        <begin position="16"/>
        <end position="178"/>
    </location>
</feature>
<comment type="similarity">
    <text evidence="1">Belongs to the peptidase C48 family.</text>
</comment>
<evidence type="ECO:0000256" key="2">
    <source>
        <dbReference type="ARBA" id="ARBA00022670"/>
    </source>
</evidence>
<dbReference type="AlphaFoldDB" id="A0AAD9RJQ6"/>
<evidence type="ECO:0000256" key="1">
    <source>
        <dbReference type="ARBA" id="ARBA00005234"/>
    </source>
</evidence>
<dbReference type="Pfam" id="PF02902">
    <property type="entry name" value="Peptidase_C48"/>
    <property type="match status" value="1"/>
</dbReference>
<evidence type="ECO:0000259" key="5">
    <source>
        <dbReference type="PROSITE" id="PS50600"/>
    </source>
</evidence>
<dbReference type="PANTHER" id="PTHR46468">
    <property type="entry name" value="SENTRIN-SPECIFIC PROTEASE 8"/>
    <property type="match status" value="1"/>
</dbReference>
<dbReference type="Gene3D" id="3.40.395.10">
    <property type="entry name" value="Adenoviral Proteinase, Chain A"/>
    <property type="match status" value="1"/>
</dbReference>
<dbReference type="GO" id="GO:0000338">
    <property type="term" value="P:protein deneddylation"/>
    <property type="evidence" value="ECO:0007669"/>
    <property type="project" value="TreeGrafter"/>
</dbReference>
<dbReference type="GO" id="GO:0019784">
    <property type="term" value="F:deNEDDylase activity"/>
    <property type="evidence" value="ECO:0007669"/>
    <property type="project" value="InterPro"/>
</dbReference>
<keyword evidence="4" id="KW-0788">Thiol protease</keyword>
<accession>A0AAD9RJQ6</accession>
<dbReference type="PANTHER" id="PTHR46468:SF1">
    <property type="entry name" value="SENTRIN-SPECIFIC PROTEASE 8"/>
    <property type="match status" value="1"/>
</dbReference>
<gene>
    <name evidence="6" type="ORF">KPH14_011335</name>
</gene>
<dbReference type="SUPFAM" id="SSF54001">
    <property type="entry name" value="Cysteine proteinases"/>
    <property type="match status" value="1"/>
</dbReference>
<comment type="caution">
    <text evidence="6">The sequence shown here is derived from an EMBL/GenBank/DDBJ whole genome shotgun (WGS) entry which is preliminary data.</text>
</comment>
<dbReference type="GO" id="GO:0008234">
    <property type="term" value="F:cysteine-type peptidase activity"/>
    <property type="evidence" value="ECO:0007669"/>
    <property type="project" value="UniProtKB-KW"/>
</dbReference>
<keyword evidence="2" id="KW-0645">Protease</keyword>
<keyword evidence="7" id="KW-1185">Reference proteome</keyword>
<evidence type="ECO:0000313" key="7">
    <source>
        <dbReference type="Proteomes" id="UP001258017"/>
    </source>
</evidence>
<proteinExistence type="inferred from homology"/>
<dbReference type="InterPro" id="IPR038765">
    <property type="entry name" value="Papain-like_cys_pep_sf"/>
</dbReference>
<organism evidence="6 7">
    <name type="scientific">Odynerus spinipes</name>
    <dbReference type="NCBI Taxonomy" id="1348599"/>
    <lineage>
        <taxon>Eukaryota</taxon>
        <taxon>Metazoa</taxon>
        <taxon>Ecdysozoa</taxon>
        <taxon>Arthropoda</taxon>
        <taxon>Hexapoda</taxon>
        <taxon>Insecta</taxon>
        <taxon>Pterygota</taxon>
        <taxon>Neoptera</taxon>
        <taxon>Endopterygota</taxon>
        <taxon>Hymenoptera</taxon>
        <taxon>Apocrita</taxon>
        <taxon>Aculeata</taxon>
        <taxon>Vespoidea</taxon>
        <taxon>Vespidae</taxon>
        <taxon>Eumeninae</taxon>
        <taxon>Odynerus</taxon>
    </lineage>
</organism>